<dbReference type="AlphaFoldDB" id="A0A8S0PLL3"/>
<reference evidence="4 5" key="1">
    <citation type="submission" date="2019-12" db="EMBL/GenBank/DDBJ databases">
        <authorList>
            <person name="Alioto T."/>
            <person name="Alioto T."/>
            <person name="Gomez Garrido J."/>
        </authorList>
    </citation>
    <scope>NUCLEOTIDE SEQUENCE [LARGE SCALE GENOMIC DNA]</scope>
</reference>
<feature type="region of interest" description="Disordered" evidence="3">
    <location>
        <begin position="414"/>
        <end position="448"/>
    </location>
</feature>
<dbReference type="PROSITE" id="PS51450">
    <property type="entry name" value="LRR"/>
    <property type="match status" value="3"/>
</dbReference>
<dbReference type="Gene3D" id="3.80.10.10">
    <property type="entry name" value="Ribonuclease Inhibitor"/>
    <property type="match status" value="2"/>
</dbReference>
<keyword evidence="1" id="KW-0433">Leucine-rich repeat</keyword>
<evidence type="ECO:0000313" key="5">
    <source>
        <dbReference type="Proteomes" id="UP000594638"/>
    </source>
</evidence>
<sequence length="448" mass="49744">MTVLSAKKILQDNDTTDPNSINSLTLTHKALSDVSCLGEFKNLERLDLGFNNLTSLEGLKSCVNLKWLSVLQNKLESLKGIEELNKLSVLNAGKNKLKSMDEVRSLASLRALILNDNDISSVCNLDQMKELNTLVLSRNPIHTLGDSVVKLKSITKLSLSNCQLQTIGSSLKYCAELKELRLAHNEIMSDLKVLSLLVNLRNLNLQGNPVCEKENLVKKVKNLVPNLQIFNGRPIEKIMTREESDKVDVSLARKILKKGDPDNAGSLGSEKKRKNLFDEKASYCLEDGTISEKKKNKKLKVLLQSDNNIKGVDVETTTVEPGKKKKSKHKMQNTDEPVMGRASDTQGDRIMKEKKSDKKSRKKVKGDNINVIDSAEAPFTDLFTGKTDVGIYTDEKLDHRTKDIDAISSLATFPNKKKKKNRSVDPAAFQLSPVDEVGSGGLSTWDDL</sequence>
<dbReference type="EMBL" id="CACTIH010000110">
    <property type="protein sequence ID" value="CAA2954258.1"/>
    <property type="molecule type" value="Genomic_DNA"/>
</dbReference>
<comment type="caution">
    <text evidence="4">The sequence shown here is derived from an EMBL/GenBank/DDBJ whole genome shotgun (WGS) entry which is preliminary data.</text>
</comment>
<dbReference type="Gramene" id="OE9A052735T1">
    <property type="protein sequence ID" value="OE9A052735C1"/>
    <property type="gene ID" value="OE9A052735"/>
</dbReference>
<feature type="compositionally biased region" description="Basic and acidic residues" evidence="3">
    <location>
        <begin position="346"/>
        <end position="356"/>
    </location>
</feature>
<name>A0A8S0PLL3_OLEEU</name>
<evidence type="ECO:0000256" key="1">
    <source>
        <dbReference type="ARBA" id="ARBA00022614"/>
    </source>
</evidence>
<feature type="region of interest" description="Disordered" evidence="3">
    <location>
        <begin position="314"/>
        <end position="365"/>
    </location>
</feature>
<dbReference type="InterPro" id="IPR001611">
    <property type="entry name" value="Leu-rich_rpt"/>
</dbReference>
<accession>A0A8S0PLL3</accession>
<dbReference type="InterPro" id="IPR032675">
    <property type="entry name" value="LRR_dom_sf"/>
</dbReference>
<dbReference type="PANTHER" id="PTHR46652">
    <property type="entry name" value="LEUCINE-RICH REPEAT AND IQ DOMAIN-CONTAINING PROTEIN 1-RELATED"/>
    <property type="match status" value="1"/>
</dbReference>
<keyword evidence="5" id="KW-1185">Reference proteome</keyword>
<dbReference type="Proteomes" id="UP000594638">
    <property type="component" value="Unassembled WGS sequence"/>
</dbReference>
<dbReference type="SUPFAM" id="SSF52058">
    <property type="entry name" value="L domain-like"/>
    <property type="match status" value="1"/>
</dbReference>
<gene>
    <name evidence="4" type="ORF">OLEA9_A052735</name>
</gene>
<organism evidence="4 5">
    <name type="scientific">Olea europaea subsp. europaea</name>
    <dbReference type="NCBI Taxonomy" id="158383"/>
    <lineage>
        <taxon>Eukaryota</taxon>
        <taxon>Viridiplantae</taxon>
        <taxon>Streptophyta</taxon>
        <taxon>Embryophyta</taxon>
        <taxon>Tracheophyta</taxon>
        <taxon>Spermatophyta</taxon>
        <taxon>Magnoliopsida</taxon>
        <taxon>eudicotyledons</taxon>
        <taxon>Gunneridae</taxon>
        <taxon>Pentapetalae</taxon>
        <taxon>asterids</taxon>
        <taxon>lamiids</taxon>
        <taxon>Lamiales</taxon>
        <taxon>Oleaceae</taxon>
        <taxon>Oleeae</taxon>
        <taxon>Olea</taxon>
    </lineage>
</organism>
<keyword evidence="2" id="KW-0677">Repeat</keyword>
<evidence type="ECO:0000256" key="2">
    <source>
        <dbReference type="ARBA" id="ARBA00022737"/>
    </source>
</evidence>
<evidence type="ECO:0000256" key="3">
    <source>
        <dbReference type="SAM" id="MobiDB-lite"/>
    </source>
</evidence>
<dbReference type="PANTHER" id="PTHR46652:SF7">
    <property type="entry name" value="LEUCINE-RICH REPEAT AND IQ DOMAIN-CONTAINING PROTEIN 1"/>
    <property type="match status" value="1"/>
</dbReference>
<dbReference type="InterPro" id="IPR050836">
    <property type="entry name" value="SDS22/Internalin_LRR"/>
</dbReference>
<proteinExistence type="predicted"/>
<evidence type="ECO:0000313" key="4">
    <source>
        <dbReference type="EMBL" id="CAA2954258.1"/>
    </source>
</evidence>
<protein>
    <submittedName>
        <fullName evidence="4">Phosphatase 1 regulatory subunit 7</fullName>
    </submittedName>
</protein>
<dbReference type="SMART" id="SM00365">
    <property type="entry name" value="LRR_SD22"/>
    <property type="match status" value="4"/>
</dbReference>
<dbReference type="OrthoDB" id="1517790at2759"/>